<dbReference type="InterPro" id="IPR036097">
    <property type="entry name" value="HisK_dim/P_sf"/>
</dbReference>
<evidence type="ECO:0000256" key="3">
    <source>
        <dbReference type="ARBA" id="ARBA00012438"/>
    </source>
</evidence>
<keyword evidence="13" id="KW-0175">Coiled coil</keyword>
<dbReference type="Gene3D" id="3.30.450.20">
    <property type="entry name" value="PAS domain"/>
    <property type="match status" value="2"/>
</dbReference>
<keyword evidence="10" id="KW-0067">ATP-binding</keyword>
<dbReference type="Gene3D" id="3.30.565.10">
    <property type="entry name" value="Histidine kinase-like ATPase, C-terminal domain"/>
    <property type="match status" value="1"/>
</dbReference>
<evidence type="ECO:0000256" key="13">
    <source>
        <dbReference type="SAM" id="Coils"/>
    </source>
</evidence>
<evidence type="ECO:0000256" key="12">
    <source>
        <dbReference type="ARBA" id="ARBA00023012"/>
    </source>
</evidence>
<keyword evidence="8" id="KW-0547">Nucleotide-binding</keyword>
<evidence type="ECO:0000256" key="5">
    <source>
        <dbReference type="ARBA" id="ARBA00022553"/>
    </source>
</evidence>
<keyword evidence="9 16" id="KW-0418">Kinase</keyword>
<dbReference type="GO" id="GO:0004673">
    <property type="term" value="F:protein histidine kinase activity"/>
    <property type="evidence" value="ECO:0007669"/>
    <property type="project" value="UniProtKB-EC"/>
</dbReference>
<protein>
    <recommendedName>
        <fullName evidence="3">histidine kinase</fullName>
        <ecNumber evidence="3">2.7.13.3</ecNumber>
    </recommendedName>
</protein>
<evidence type="ECO:0000313" key="16">
    <source>
        <dbReference type="EMBL" id="MDQ0518096.1"/>
    </source>
</evidence>
<dbReference type="PROSITE" id="PS50109">
    <property type="entry name" value="HIS_KIN"/>
    <property type="match status" value="1"/>
</dbReference>
<dbReference type="SUPFAM" id="SSF55874">
    <property type="entry name" value="ATPase domain of HSP90 chaperone/DNA topoisomerase II/histidine kinase"/>
    <property type="match status" value="1"/>
</dbReference>
<keyword evidence="17" id="KW-1185">Reference proteome</keyword>
<comment type="catalytic activity">
    <reaction evidence="1">
        <text>ATP + protein L-histidine = ADP + protein N-phospho-L-histidine.</text>
        <dbReference type="EC" id="2.7.13.3"/>
    </reaction>
</comment>
<dbReference type="SMART" id="SM00388">
    <property type="entry name" value="HisKA"/>
    <property type="match status" value="1"/>
</dbReference>
<keyword evidence="4" id="KW-1003">Cell membrane</keyword>
<keyword evidence="14" id="KW-0472">Membrane</keyword>
<dbReference type="InterPro" id="IPR029151">
    <property type="entry name" value="Sensor-like_sf"/>
</dbReference>
<proteinExistence type="predicted"/>
<dbReference type="SUPFAM" id="SSF47384">
    <property type="entry name" value="Homodimeric domain of signal transducing histidine kinase"/>
    <property type="match status" value="1"/>
</dbReference>
<feature type="transmembrane region" description="Helical" evidence="14">
    <location>
        <begin position="304"/>
        <end position="323"/>
    </location>
</feature>
<comment type="subcellular location">
    <subcellularLocation>
        <location evidence="2">Cell membrane</location>
        <topology evidence="2">Multi-pass membrane protein</topology>
    </subcellularLocation>
</comment>
<evidence type="ECO:0000256" key="6">
    <source>
        <dbReference type="ARBA" id="ARBA00022679"/>
    </source>
</evidence>
<dbReference type="InterPro" id="IPR003594">
    <property type="entry name" value="HATPase_dom"/>
</dbReference>
<evidence type="ECO:0000256" key="11">
    <source>
        <dbReference type="ARBA" id="ARBA00022989"/>
    </source>
</evidence>
<dbReference type="Proteomes" id="UP001223743">
    <property type="component" value="Unassembled WGS sequence"/>
</dbReference>
<evidence type="ECO:0000256" key="8">
    <source>
        <dbReference type="ARBA" id="ARBA00022741"/>
    </source>
</evidence>
<feature type="domain" description="Histidine kinase" evidence="15">
    <location>
        <begin position="391"/>
        <end position="602"/>
    </location>
</feature>
<evidence type="ECO:0000256" key="14">
    <source>
        <dbReference type="SAM" id="Phobius"/>
    </source>
</evidence>
<dbReference type="SMART" id="SM00387">
    <property type="entry name" value="HATPase_c"/>
    <property type="match status" value="1"/>
</dbReference>
<dbReference type="InterPro" id="IPR005467">
    <property type="entry name" value="His_kinase_dom"/>
</dbReference>
<keyword evidence="12" id="KW-0902">Two-component regulatory system</keyword>
<dbReference type="Gene3D" id="1.10.287.130">
    <property type="match status" value="1"/>
</dbReference>
<evidence type="ECO:0000256" key="7">
    <source>
        <dbReference type="ARBA" id="ARBA00022692"/>
    </source>
</evidence>
<dbReference type="PANTHER" id="PTHR43065">
    <property type="entry name" value="SENSOR HISTIDINE KINASE"/>
    <property type="match status" value="1"/>
</dbReference>
<accession>A0ABU0MAU7</accession>
<gene>
    <name evidence="16" type="ORF">QO015_003709</name>
</gene>
<dbReference type="InterPro" id="IPR004358">
    <property type="entry name" value="Sig_transdc_His_kin-like_C"/>
</dbReference>
<keyword evidence="7 14" id="KW-0812">Transmembrane</keyword>
<dbReference type="EC" id="2.7.13.3" evidence="3"/>
<keyword evidence="11 14" id="KW-1133">Transmembrane helix</keyword>
<dbReference type="PIRSF" id="PIRSF036431">
    <property type="entry name" value="STHK_DctB"/>
    <property type="match status" value="1"/>
</dbReference>
<dbReference type="CDD" id="cd00082">
    <property type="entry name" value="HisKA"/>
    <property type="match status" value="1"/>
</dbReference>
<keyword evidence="6 16" id="KW-0808">Transferase</keyword>
<dbReference type="Gene3D" id="6.10.250.3020">
    <property type="match status" value="1"/>
</dbReference>
<dbReference type="Pfam" id="PF02518">
    <property type="entry name" value="HATPase_c"/>
    <property type="match status" value="1"/>
</dbReference>
<dbReference type="InterPro" id="IPR017055">
    <property type="entry name" value="Sig_transdc_His_kinase_DctB"/>
</dbReference>
<evidence type="ECO:0000313" key="17">
    <source>
        <dbReference type="Proteomes" id="UP001223743"/>
    </source>
</evidence>
<evidence type="ECO:0000256" key="10">
    <source>
        <dbReference type="ARBA" id="ARBA00022840"/>
    </source>
</evidence>
<evidence type="ECO:0000256" key="2">
    <source>
        <dbReference type="ARBA" id="ARBA00004651"/>
    </source>
</evidence>
<dbReference type="Pfam" id="PF00512">
    <property type="entry name" value="HisKA"/>
    <property type="match status" value="1"/>
</dbReference>
<evidence type="ECO:0000259" key="15">
    <source>
        <dbReference type="PROSITE" id="PS50109"/>
    </source>
</evidence>
<keyword evidence="5" id="KW-0597">Phosphoprotein</keyword>
<sequence length="602" mass="62229">MTLIAARSAVPPQQRRLTLAALLAVALVVVAGILVSAERYGRRVAVGALDARAAAALPLANAALAGEISKQQLLAAVLAEDSDVRALLATPDAASARTIGAKLKALAADAGSSVLYVIGRDGVTVAASNFDAPDSFVGSDYAFRSYFSHAMATGRGFQYGLGTVSRRPGLYLSHRVDGPDGPAGVVVVKAELGRVEANWHDSGYTVFASDGAGVVLATSRPDWRFATLAPLPDEDATRAALQIGDLPLRPLPLRSDSDGLMTAPAGGGTVSFAPASGPVGEVAPGWRLTVLIPADAAIAASVRLALFVTIAALLLAAGIGVAIERRRRSVRRRQLALSQMNAELERRVAERTAALAAEMEGREAAEGRVRRLRDELAQANRLSILGQIAAGVAHEVNQPLAAIRTYADNAARLLDAGKGESVRDNLGAIARVTERIGEITGSLRSFARRAAGSAGPVALDDAIDGALSLLAGRIRDSGVVMTRTRGEGAAVVSASRIRLEQIIVNLLQNALDALKGRSDGRIAIAVERAGDTVSLRVADNGSGIAPEVADTLFMPFITTKEAGLGLGLVISAEIARELGGTLRLGDQGGPGAVFVLELPCAP</sequence>
<dbReference type="PRINTS" id="PR00344">
    <property type="entry name" value="BCTRLSENSOR"/>
</dbReference>
<evidence type="ECO:0000256" key="4">
    <source>
        <dbReference type="ARBA" id="ARBA00022475"/>
    </source>
</evidence>
<comment type="caution">
    <text evidence="16">The sequence shown here is derived from an EMBL/GenBank/DDBJ whole genome shotgun (WGS) entry which is preliminary data.</text>
</comment>
<dbReference type="InterPro" id="IPR036890">
    <property type="entry name" value="HATPase_C_sf"/>
</dbReference>
<dbReference type="SUPFAM" id="SSF103190">
    <property type="entry name" value="Sensory domain-like"/>
    <property type="match status" value="1"/>
</dbReference>
<organism evidence="16 17">
    <name type="scientific">Kaistia geumhonensis</name>
    <dbReference type="NCBI Taxonomy" id="410839"/>
    <lineage>
        <taxon>Bacteria</taxon>
        <taxon>Pseudomonadati</taxon>
        <taxon>Pseudomonadota</taxon>
        <taxon>Alphaproteobacteria</taxon>
        <taxon>Hyphomicrobiales</taxon>
        <taxon>Kaistiaceae</taxon>
        <taxon>Kaistia</taxon>
    </lineage>
</organism>
<dbReference type="EMBL" id="JAUSWJ010000001">
    <property type="protein sequence ID" value="MDQ0518096.1"/>
    <property type="molecule type" value="Genomic_DNA"/>
</dbReference>
<feature type="coiled-coil region" evidence="13">
    <location>
        <begin position="355"/>
        <end position="382"/>
    </location>
</feature>
<dbReference type="RefSeq" id="WP_266283515.1">
    <property type="nucleotide sequence ID" value="NZ_JAPKNF010000003.1"/>
</dbReference>
<evidence type="ECO:0000256" key="9">
    <source>
        <dbReference type="ARBA" id="ARBA00022777"/>
    </source>
</evidence>
<dbReference type="PANTHER" id="PTHR43065:SF46">
    <property type="entry name" value="C4-DICARBOXYLATE TRANSPORT SENSOR PROTEIN DCTB"/>
    <property type="match status" value="1"/>
</dbReference>
<name>A0ABU0MAU7_9HYPH</name>
<evidence type="ECO:0000256" key="1">
    <source>
        <dbReference type="ARBA" id="ARBA00000085"/>
    </source>
</evidence>
<dbReference type="InterPro" id="IPR003661">
    <property type="entry name" value="HisK_dim/P_dom"/>
</dbReference>
<reference evidence="16 17" key="1">
    <citation type="submission" date="2023-07" db="EMBL/GenBank/DDBJ databases">
        <title>Genomic Encyclopedia of Type Strains, Phase IV (KMG-IV): sequencing the most valuable type-strain genomes for metagenomic binning, comparative biology and taxonomic classification.</title>
        <authorList>
            <person name="Goeker M."/>
        </authorList>
    </citation>
    <scope>NUCLEOTIDE SEQUENCE [LARGE SCALE GENOMIC DNA]</scope>
    <source>
        <strain evidence="16 17">B1-1</strain>
    </source>
</reference>